<protein>
    <submittedName>
        <fullName evidence="1">SAM-dependent methyltransferase</fullName>
    </submittedName>
</protein>
<dbReference type="SUPFAM" id="SSF53335">
    <property type="entry name" value="S-adenosyl-L-methionine-dependent methyltransferases"/>
    <property type="match status" value="1"/>
</dbReference>
<sequence length="190" mass="21492">MLKPLEMAHAFLAEILTKNDYALDATMGNGHDTVFLAKRAKEVFAFDVQFEALQNTRNRADAEGLDNVRLFWSGHQNINHYILGCKVAIFNLGYLPNGDKSITTRYDTTIDAIEQVLNILSVGGRVSIVIYPGHEAGKLEKVEVLDYVSALDQNYFTVMLYEPLNQINTPPLLVMIEKIKSTDDPFYDRF</sequence>
<dbReference type="PANTHER" id="PTHR35276">
    <property type="entry name" value="S-ADENOSYL-L-METHIONINE-DEPENDENT METHYLTRANSFERASES SUPERFAMILY PROTEIN"/>
    <property type="match status" value="1"/>
</dbReference>
<dbReference type="EMBL" id="CP073084">
    <property type="protein sequence ID" value="QUE55077.1"/>
    <property type="molecule type" value="Genomic_DNA"/>
</dbReference>
<gene>
    <name evidence="1" type="ORF">INT76_04135</name>
</gene>
<reference evidence="1 2" key="1">
    <citation type="submission" date="2021-04" db="EMBL/GenBank/DDBJ databases">
        <title>Complete genome sequence of a novel Streptococcus species.</title>
        <authorList>
            <person name="Teng J.L.L."/>
        </authorList>
    </citation>
    <scope>NUCLEOTIDE SEQUENCE [LARGE SCALE GENOMIC DNA]</scope>
    <source>
        <strain evidence="1 2">HKU75</strain>
    </source>
</reference>
<keyword evidence="2" id="KW-1185">Reference proteome</keyword>
<dbReference type="InterPro" id="IPR029063">
    <property type="entry name" value="SAM-dependent_MTases_sf"/>
</dbReference>
<dbReference type="GO" id="GO:0032259">
    <property type="term" value="P:methylation"/>
    <property type="evidence" value="ECO:0007669"/>
    <property type="project" value="UniProtKB-KW"/>
</dbReference>
<dbReference type="PANTHER" id="PTHR35276:SF1">
    <property type="entry name" value="TRNA (MNM(5)S(2)U34)-METHYLTRANSFERASE, CHLOROPLASTIC"/>
    <property type="match status" value="1"/>
</dbReference>
<dbReference type="RefSeq" id="WP_212572475.1">
    <property type="nucleotide sequence ID" value="NZ_CP073084.1"/>
</dbReference>
<name>A0ABX7YN44_9STRE</name>
<evidence type="ECO:0000313" key="2">
    <source>
        <dbReference type="Proteomes" id="UP000677616"/>
    </source>
</evidence>
<proteinExistence type="predicted"/>
<organism evidence="1 2">
    <name type="scientific">Streptococcus oriscaviae</name>
    <dbReference type="NCBI Taxonomy" id="2781599"/>
    <lineage>
        <taxon>Bacteria</taxon>
        <taxon>Bacillati</taxon>
        <taxon>Bacillota</taxon>
        <taxon>Bacilli</taxon>
        <taxon>Lactobacillales</taxon>
        <taxon>Streptococcaceae</taxon>
        <taxon>Streptococcus</taxon>
    </lineage>
</organism>
<dbReference type="Gene3D" id="3.40.50.150">
    <property type="entry name" value="Vaccinia Virus protein VP39"/>
    <property type="match status" value="1"/>
</dbReference>
<dbReference type="Pfam" id="PF06962">
    <property type="entry name" value="rRNA_methylase"/>
    <property type="match status" value="1"/>
</dbReference>
<keyword evidence="1" id="KW-0808">Transferase</keyword>
<evidence type="ECO:0000313" key="1">
    <source>
        <dbReference type="EMBL" id="QUE55077.1"/>
    </source>
</evidence>
<dbReference type="InterPro" id="IPR010719">
    <property type="entry name" value="MnmM_MeTrfase"/>
</dbReference>
<keyword evidence="1" id="KW-0489">Methyltransferase</keyword>
<dbReference type="GO" id="GO:0008168">
    <property type="term" value="F:methyltransferase activity"/>
    <property type="evidence" value="ECO:0007669"/>
    <property type="project" value="UniProtKB-KW"/>
</dbReference>
<dbReference type="Proteomes" id="UP000677616">
    <property type="component" value="Chromosome"/>
</dbReference>
<accession>A0ABX7YN44</accession>